<dbReference type="SUPFAM" id="SSF56925">
    <property type="entry name" value="OMPA-like"/>
    <property type="match status" value="1"/>
</dbReference>
<evidence type="ECO:0000313" key="2">
    <source>
        <dbReference type="EMBL" id="TMQ60637.1"/>
    </source>
</evidence>
<protein>
    <submittedName>
        <fullName evidence="2">Porin family protein</fullName>
    </submittedName>
</protein>
<reference evidence="2 3" key="1">
    <citation type="journal article" date="2019" name="Nat. Microbiol.">
        <title>Mediterranean grassland soil C-N compound turnover is dependent on rainfall and depth, and is mediated by genomically divergent microorganisms.</title>
        <authorList>
            <person name="Diamond S."/>
            <person name="Andeer P.F."/>
            <person name="Li Z."/>
            <person name="Crits-Christoph A."/>
            <person name="Burstein D."/>
            <person name="Anantharaman K."/>
            <person name="Lane K.R."/>
            <person name="Thomas B.C."/>
            <person name="Pan C."/>
            <person name="Northen T.R."/>
            <person name="Banfield J.F."/>
        </authorList>
    </citation>
    <scope>NUCLEOTIDE SEQUENCE [LARGE SCALE GENOMIC DNA]</scope>
    <source>
        <strain evidence="2">WS_6</strain>
    </source>
</reference>
<dbReference type="Gene3D" id="2.40.160.20">
    <property type="match status" value="1"/>
</dbReference>
<feature type="region of interest" description="Disordered" evidence="1">
    <location>
        <begin position="1"/>
        <end position="26"/>
    </location>
</feature>
<accession>A0A538TAN4</accession>
<comment type="caution">
    <text evidence="2">The sequence shown here is derived from an EMBL/GenBank/DDBJ whole genome shotgun (WGS) entry which is preliminary data.</text>
</comment>
<feature type="compositionally biased region" description="Polar residues" evidence="1">
    <location>
        <begin position="65"/>
        <end position="78"/>
    </location>
</feature>
<organism evidence="2 3">
    <name type="scientific">Eiseniibacteriota bacterium</name>
    <dbReference type="NCBI Taxonomy" id="2212470"/>
    <lineage>
        <taxon>Bacteria</taxon>
        <taxon>Candidatus Eiseniibacteriota</taxon>
    </lineage>
</organism>
<dbReference type="InterPro" id="IPR011250">
    <property type="entry name" value="OMP/PagP_B-barrel"/>
</dbReference>
<proteinExistence type="predicted"/>
<dbReference type="AlphaFoldDB" id="A0A538TAN4"/>
<dbReference type="Proteomes" id="UP000316852">
    <property type="component" value="Unassembled WGS sequence"/>
</dbReference>
<evidence type="ECO:0000313" key="3">
    <source>
        <dbReference type="Proteomes" id="UP000316852"/>
    </source>
</evidence>
<name>A0A538TAN4_UNCEI</name>
<feature type="region of interest" description="Disordered" evidence="1">
    <location>
        <begin position="62"/>
        <end position="88"/>
    </location>
</feature>
<gene>
    <name evidence="2" type="ORF">E6K76_01175</name>
</gene>
<evidence type="ECO:0000256" key="1">
    <source>
        <dbReference type="SAM" id="MobiDB-lite"/>
    </source>
</evidence>
<dbReference type="EMBL" id="VBOW01000013">
    <property type="protein sequence ID" value="TMQ60637.1"/>
    <property type="molecule type" value="Genomic_DNA"/>
</dbReference>
<sequence length="288" mass="31439">MKSQRDDSWHGGCIRPGMAPSPDPTSFRRRNMRIVAAMVALAFTVGSASASQLDFQPGALGTGGSQFKHTGPQSTLLTNGPIRHRRPYRGHDYGYGYRGPEYFATLGAGRFDPSDQPGTGLYVNGSVGSVFADQLDLGIQLSWYHRSTGGEEFVRQGDLPDGTHVTTVVRTRSIDTNLVPLMGTLRVRIPVTPQFEPYVGGGLGWEWLTIEGTDENGVDFRNDYDGFGAQVFTGANLNLARQTSLYGEAVWNASTPKAEFFDPSIGQTVREEADFDGIAFHGGLRFMF</sequence>